<gene>
    <name evidence="2" type="ORF">SAMN06265376_105224</name>
</gene>
<dbReference type="Proteomes" id="UP000198379">
    <property type="component" value="Unassembled WGS sequence"/>
</dbReference>
<evidence type="ECO:0000256" key="1">
    <source>
        <dbReference type="SAM" id="SignalP"/>
    </source>
</evidence>
<sequence length="313" mass="36238">MKSPLNNAKMKILYTLFLILSISGVSNAQSKVSKADSLRHAGKLIEAIKSYTKDYNMTKDKKVGYKLASTYALIFQKDSAFHYLNLSLKNDTSLWPLADTNLFALIDDPRWSSIEESQLHKYQQDQGVLKQPEYARQLLQLIIKDQALDYYIDQAKSHFMKEGSPPQWYYPIGAYKQEIVKENYETMLQLLDANGWPTYTNVGKLAADAPLLVINHHEDDAVRKKYLEKIKQSCLDGEGSCMEYAKIQDRILVNENQPQIYGMQFRYNEARTLEPFPIIDPEYVDQRRTAIGLEPLAVYLKRKINYEWTVVQK</sequence>
<feature type="signal peptide" evidence="1">
    <location>
        <begin position="1"/>
        <end position="28"/>
    </location>
</feature>
<proteinExistence type="predicted"/>
<evidence type="ECO:0000313" key="3">
    <source>
        <dbReference type="Proteomes" id="UP000198379"/>
    </source>
</evidence>
<keyword evidence="3" id="KW-1185">Reference proteome</keyword>
<dbReference type="AlphaFoldDB" id="A0A239B0J2"/>
<keyword evidence="1" id="KW-0732">Signal</keyword>
<dbReference type="InterPro" id="IPR046732">
    <property type="entry name" value="DUF6624"/>
</dbReference>
<organism evidence="2 3">
    <name type="scientific">Dokdonia pacifica</name>
    <dbReference type="NCBI Taxonomy" id="1627892"/>
    <lineage>
        <taxon>Bacteria</taxon>
        <taxon>Pseudomonadati</taxon>
        <taxon>Bacteroidota</taxon>
        <taxon>Flavobacteriia</taxon>
        <taxon>Flavobacteriales</taxon>
        <taxon>Flavobacteriaceae</taxon>
        <taxon>Dokdonia</taxon>
    </lineage>
</organism>
<accession>A0A239B0J2</accession>
<dbReference type="Pfam" id="PF20329">
    <property type="entry name" value="DUF6624"/>
    <property type="match status" value="1"/>
</dbReference>
<feature type="chain" id="PRO_5012241016" evidence="1">
    <location>
        <begin position="29"/>
        <end position="313"/>
    </location>
</feature>
<dbReference type="EMBL" id="FZNY01000005">
    <property type="protein sequence ID" value="SNS00733.1"/>
    <property type="molecule type" value="Genomic_DNA"/>
</dbReference>
<evidence type="ECO:0000313" key="2">
    <source>
        <dbReference type="EMBL" id="SNS00733.1"/>
    </source>
</evidence>
<protein>
    <submittedName>
        <fullName evidence="2">Uncharacterized protein</fullName>
    </submittedName>
</protein>
<reference evidence="2 3" key="1">
    <citation type="submission" date="2017-06" db="EMBL/GenBank/DDBJ databases">
        <authorList>
            <person name="Kim H.J."/>
            <person name="Triplett B.A."/>
        </authorList>
    </citation>
    <scope>NUCLEOTIDE SEQUENCE [LARGE SCALE GENOMIC DNA]</scope>
    <source>
        <strain evidence="2 3">DSM 25597</strain>
    </source>
</reference>
<name>A0A239B0J2_9FLAO</name>